<dbReference type="InterPro" id="IPR045825">
    <property type="entry name" value="RamS"/>
</dbReference>
<feature type="region of interest" description="Disordered" evidence="1">
    <location>
        <begin position="1"/>
        <end position="21"/>
    </location>
</feature>
<dbReference type="EMBL" id="FMHU01000002">
    <property type="protein sequence ID" value="SCL26696.1"/>
    <property type="molecule type" value="Genomic_DNA"/>
</dbReference>
<evidence type="ECO:0008006" key="4">
    <source>
        <dbReference type="Google" id="ProtNLM"/>
    </source>
</evidence>
<evidence type="ECO:0000256" key="1">
    <source>
        <dbReference type="SAM" id="MobiDB-lite"/>
    </source>
</evidence>
<evidence type="ECO:0000313" key="3">
    <source>
        <dbReference type="Proteomes" id="UP000198906"/>
    </source>
</evidence>
<organism evidence="2 3">
    <name type="scientific">Micromonospora inyonensis</name>
    <dbReference type="NCBI Taxonomy" id="47866"/>
    <lineage>
        <taxon>Bacteria</taxon>
        <taxon>Bacillati</taxon>
        <taxon>Actinomycetota</taxon>
        <taxon>Actinomycetes</taxon>
        <taxon>Micromonosporales</taxon>
        <taxon>Micromonosporaceae</taxon>
        <taxon>Micromonospora</taxon>
    </lineage>
</organism>
<name>A0A1C6SBA6_9ACTN</name>
<dbReference type="Pfam" id="PF19402">
    <property type="entry name" value="RamS"/>
    <property type="match status" value="1"/>
</dbReference>
<sequence length="39" mass="3975">MTLLDLQGMEADRTGGHGDTSGLSLLMCDGSSLSVTSCD</sequence>
<dbReference type="AlphaFoldDB" id="A0A1C6SBA6"/>
<dbReference type="STRING" id="47866.GA0074694_4594"/>
<protein>
    <recommendedName>
        <fullName evidence="4">SapB/AmfS family lantipeptide</fullName>
    </recommendedName>
</protein>
<dbReference type="Proteomes" id="UP000198906">
    <property type="component" value="Unassembled WGS sequence"/>
</dbReference>
<accession>A0A1C6SBA6</accession>
<gene>
    <name evidence="2" type="ORF">GA0074694_4594</name>
</gene>
<dbReference type="RefSeq" id="WP_091461528.1">
    <property type="nucleotide sequence ID" value="NZ_FMHU01000002.1"/>
</dbReference>
<reference evidence="3" key="1">
    <citation type="submission" date="2016-06" db="EMBL/GenBank/DDBJ databases">
        <authorList>
            <person name="Varghese N."/>
        </authorList>
    </citation>
    <scope>NUCLEOTIDE SEQUENCE [LARGE SCALE GENOMIC DNA]</scope>
    <source>
        <strain evidence="3">DSM 46123</strain>
    </source>
</reference>
<proteinExistence type="predicted"/>
<dbReference type="NCBIfam" id="NF033212">
    <property type="entry name" value="SapB_AmfS_lanti"/>
    <property type="match status" value="1"/>
</dbReference>
<evidence type="ECO:0000313" key="2">
    <source>
        <dbReference type="EMBL" id="SCL26696.1"/>
    </source>
</evidence>
<keyword evidence="3" id="KW-1185">Reference proteome</keyword>